<reference evidence="3 4" key="1">
    <citation type="submission" date="2023-07" db="EMBL/GenBank/DDBJ databases">
        <title>Sorghum-associated microbial communities from plants grown in Nebraska, USA.</title>
        <authorList>
            <person name="Schachtman D."/>
        </authorList>
    </citation>
    <scope>NUCLEOTIDE SEQUENCE [LARGE SCALE GENOMIC DNA]</scope>
    <source>
        <strain evidence="3 4">BE248</strain>
    </source>
</reference>
<dbReference type="Pfam" id="PF13397">
    <property type="entry name" value="RbpA"/>
    <property type="match status" value="1"/>
</dbReference>
<evidence type="ECO:0000256" key="1">
    <source>
        <dbReference type="HAMAP-Rule" id="MF_01483"/>
    </source>
</evidence>
<comment type="function">
    <text evidence="1">Binds to RNA polymerase (RNAP), stimulating transcription from principal, but not alternative sigma factor promoters.</text>
</comment>
<dbReference type="RefSeq" id="WP_309969662.1">
    <property type="nucleotide sequence ID" value="NZ_JAVDWH010000001.1"/>
</dbReference>
<gene>
    <name evidence="1" type="primary">rbpA</name>
    <name evidence="3" type="ORF">J2X11_001753</name>
</gene>
<sequence length="133" mass="14973">MAERALRGARLGTQSFEDERGVEMAPRQQVEYICADGHTFSVTMADEADIPYEWEDPKTGQIGTRVEGGEPLVKNEKAVRTHWDMLLERRSVKELEEILTERLELLRGGEIGPPHLHRPVKKAAKKAPAKKSA</sequence>
<keyword evidence="1" id="KW-0805">Transcription regulation</keyword>
<comment type="subunit">
    <text evidence="1">Forms a complex with the RNAP catalytic core and with free principal sigma factors.</text>
</comment>
<comment type="caution">
    <text evidence="1">Lacks conserved residue(s) required for the propagation of feature annotation.</text>
</comment>
<dbReference type="InterPro" id="IPR025182">
    <property type="entry name" value="RNApol-bd_RbpA"/>
</dbReference>
<dbReference type="InterPro" id="IPR038638">
    <property type="entry name" value="RbpA_sf"/>
</dbReference>
<dbReference type="HAMAP" id="MF_01483">
    <property type="entry name" value="RbpA"/>
    <property type="match status" value="1"/>
</dbReference>
<evidence type="ECO:0000256" key="2">
    <source>
        <dbReference type="SAM" id="MobiDB-lite"/>
    </source>
</evidence>
<evidence type="ECO:0000313" key="3">
    <source>
        <dbReference type="EMBL" id="MDR7086914.1"/>
    </source>
</evidence>
<dbReference type="EMBL" id="JAVDWH010000001">
    <property type="protein sequence ID" value="MDR7086914.1"/>
    <property type="molecule type" value="Genomic_DNA"/>
</dbReference>
<feature type="compositionally biased region" description="Basic residues" evidence="2">
    <location>
        <begin position="115"/>
        <end position="133"/>
    </location>
</feature>
<protein>
    <recommendedName>
        <fullName evidence="1">RNA polymerase-binding protein RbpA</fullName>
    </recommendedName>
</protein>
<keyword evidence="4" id="KW-1185">Reference proteome</keyword>
<dbReference type="Gene3D" id="2.20.28.270">
    <property type="entry name" value="RNA polymerase-binding protein A"/>
    <property type="match status" value="1"/>
</dbReference>
<organism evidence="3 4">
    <name type="scientific">Aeromicrobium panaciterrae</name>
    <dbReference type="NCBI Taxonomy" id="363861"/>
    <lineage>
        <taxon>Bacteria</taxon>
        <taxon>Bacillati</taxon>
        <taxon>Actinomycetota</taxon>
        <taxon>Actinomycetes</taxon>
        <taxon>Propionibacteriales</taxon>
        <taxon>Nocardioidaceae</taxon>
        <taxon>Aeromicrobium</taxon>
    </lineage>
</organism>
<comment type="caution">
    <text evidence="3">The sequence shown here is derived from an EMBL/GenBank/DDBJ whole genome shotgun (WGS) entry which is preliminary data.</text>
</comment>
<proteinExistence type="inferred from homology"/>
<dbReference type="Proteomes" id="UP001257739">
    <property type="component" value="Unassembled WGS sequence"/>
</dbReference>
<name>A0ABU1UP31_9ACTN</name>
<evidence type="ECO:0000313" key="4">
    <source>
        <dbReference type="Proteomes" id="UP001257739"/>
    </source>
</evidence>
<accession>A0ABU1UP31</accession>
<comment type="similarity">
    <text evidence="1">Belongs to the RNA polymerase-binding protein RbpA family.</text>
</comment>
<feature type="region of interest" description="Disordered" evidence="2">
    <location>
        <begin position="109"/>
        <end position="133"/>
    </location>
</feature>
<keyword evidence="1" id="KW-0804">Transcription</keyword>